<dbReference type="PANTHER" id="PTHR42695:SF5">
    <property type="entry name" value="GLUTAMINE AMIDOTRANSFERASE YLR126C-RELATED"/>
    <property type="match status" value="1"/>
</dbReference>
<dbReference type="AlphaFoldDB" id="A0A8J7S402"/>
<evidence type="ECO:0000313" key="3">
    <source>
        <dbReference type="Proteomes" id="UP000672602"/>
    </source>
</evidence>
<dbReference type="GO" id="GO:0005829">
    <property type="term" value="C:cytosol"/>
    <property type="evidence" value="ECO:0007669"/>
    <property type="project" value="TreeGrafter"/>
</dbReference>
<name>A0A8J7S402_9PROT</name>
<evidence type="ECO:0000259" key="1">
    <source>
        <dbReference type="Pfam" id="PF00117"/>
    </source>
</evidence>
<keyword evidence="2" id="KW-0315">Glutamine amidotransferase</keyword>
<dbReference type="Gene3D" id="3.40.50.880">
    <property type="match status" value="1"/>
</dbReference>
<proteinExistence type="predicted"/>
<dbReference type="Pfam" id="PF00117">
    <property type="entry name" value="GATase"/>
    <property type="match status" value="1"/>
</dbReference>
<comment type="caution">
    <text evidence="2">The sequence shown here is derived from an EMBL/GenBank/DDBJ whole genome shotgun (WGS) entry which is preliminary data.</text>
</comment>
<dbReference type="CDD" id="cd01741">
    <property type="entry name" value="GATase1_1"/>
    <property type="match status" value="1"/>
</dbReference>
<dbReference type="InterPro" id="IPR017926">
    <property type="entry name" value="GATASE"/>
</dbReference>
<keyword evidence="3" id="KW-1185">Reference proteome</keyword>
<dbReference type="SUPFAM" id="SSF52317">
    <property type="entry name" value="Class I glutamine amidotransferase-like"/>
    <property type="match status" value="1"/>
</dbReference>
<sequence>MAEPLKRLTFIGQLGAPGRYDPALFADEPGGDDETVWFEATLRRAGVRESVRYEGRRVCHGAPLPPIDGPDAPEVVVVGGSFHSVHDDLPWQRALTDWLRAQRARGDAGPIVLGICGGHQIMARALGAPVAKVTGGTVAATLPVDLTAAGAAHPLFRDLPRPPRFHFGNEEHVVQPPEGATILATRAEMPAVALDFGGGWYSVQFHPEAEAAPFARSWGRDALHYANNYVEVPETARLIRNFLDLERRPR</sequence>
<evidence type="ECO:0000313" key="2">
    <source>
        <dbReference type="EMBL" id="MBP5856329.1"/>
    </source>
</evidence>
<dbReference type="Proteomes" id="UP000672602">
    <property type="component" value="Unassembled WGS sequence"/>
</dbReference>
<accession>A0A8J7S402</accession>
<dbReference type="EMBL" id="JAGMWN010000002">
    <property type="protein sequence ID" value="MBP5856329.1"/>
    <property type="molecule type" value="Genomic_DNA"/>
</dbReference>
<dbReference type="RefSeq" id="WP_210680912.1">
    <property type="nucleotide sequence ID" value="NZ_JAGMWN010000002.1"/>
</dbReference>
<reference evidence="2" key="1">
    <citation type="submission" date="2021-04" db="EMBL/GenBank/DDBJ databases">
        <authorList>
            <person name="Zhang D.-C."/>
        </authorList>
    </citation>
    <scope>NUCLEOTIDE SEQUENCE</scope>
    <source>
        <strain evidence="2">CGMCC 1.15697</strain>
    </source>
</reference>
<feature type="domain" description="Glutamine amidotransferase" evidence="1">
    <location>
        <begin position="73"/>
        <end position="218"/>
    </location>
</feature>
<gene>
    <name evidence="2" type="ORF">KAJ83_04870</name>
</gene>
<dbReference type="InterPro" id="IPR044992">
    <property type="entry name" value="ChyE-like"/>
</dbReference>
<dbReference type="PANTHER" id="PTHR42695">
    <property type="entry name" value="GLUTAMINE AMIDOTRANSFERASE YLR126C-RELATED"/>
    <property type="match status" value="1"/>
</dbReference>
<organism evidence="2 3">
    <name type="scientific">Marivibrio halodurans</name>
    <dbReference type="NCBI Taxonomy" id="2039722"/>
    <lineage>
        <taxon>Bacteria</taxon>
        <taxon>Pseudomonadati</taxon>
        <taxon>Pseudomonadota</taxon>
        <taxon>Alphaproteobacteria</taxon>
        <taxon>Rhodospirillales</taxon>
        <taxon>Rhodospirillaceae</taxon>
        <taxon>Marivibrio</taxon>
    </lineage>
</organism>
<dbReference type="PROSITE" id="PS51273">
    <property type="entry name" value="GATASE_TYPE_1"/>
    <property type="match status" value="1"/>
</dbReference>
<dbReference type="InterPro" id="IPR029062">
    <property type="entry name" value="Class_I_gatase-like"/>
</dbReference>
<protein>
    <submittedName>
        <fullName evidence="2">Type 1 glutamine amidotransferase</fullName>
    </submittedName>
</protein>